<reference evidence="3 4" key="2">
    <citation type="submission" date="2017-04" db="EMBL/GenBank/DDBJ databases">
        <title>CpG methylation of centromeres and impact of large insertions on vertebrate speciation.</title>
        <authorList>
            <person name="Ichikawa K."/>
            <person name="Yoshimura J."/>
            <person name="Morishita S."/>
        </authorList>
    </citation>
    <scope>NUCLEOTIDE SEQUENCE</scope>
    <source>
        <strain evidence="3 4">HSOK</strain>
    </source>
</reference>
<keyword evidence="2" id="KW-0460">Magnesium</keyword>
<reference key="1">
    <citation type="journal article" date="2007" name="Nature">
        <title>The medaka draft genome and insights into vertebrate genome evolution.</title>
        <authorList>
            <person name="Kasahara M."/>
            <person name="Naruse K."/>
            <person name="Sasaki S."/>
            <person name="Nakatani Y."/>
            <person name="Qu W."/>
            <person name="Ahsan B."/>
            <person name="Yamada T."/>
            <person name="Nagayasu Y."/>
            <person name="Doi K."/>
            <person name="Kasai Y."/>
            <person name="Jindo T."/>
            <person name="Kobayashi D."/>
            <person name="Shimada A."/>
            <person name="Toyoda A."/>
            <person name="Kuroki Y."/>
            <person name="Fujiyama A."/>
            <person name="Sasaki T."/>
            <person name="Shimizu A."/>
            <person name="Asakawa S."/>
            <person name="Shimizu N."/>
            <person name="Hashimoto S."/>
            <person name="Yang J."/>
            <person name="Lee Y."/>
            <person name="Matsushima K."/>
            <person name="Sugano S."/>
            <person name="Sakaizumi M."/>
            <person name="Narita T."/>
            <person name="Ohishi K."/>
            <person name="Haga S."/>
            <person name="Ohta F."/>
            <person name="Nomoto H."/>
            <person name="Nogata K."/>
            <person name="Morishita T."/>
            <person name="Endo T."/>
            <person name="Shin-I T."/>
            <person name="Takeda H."/>
            <person name="Morishita S."/>
            <person name="Kohara Y."/>
        </authorList>
    </citation>
    <scope>NUCLEOTIDE SEQUENCE [LARGE SCALE GENOMIC DNA]</scope>
    <source>
        <strain>Hd-rR</strain>
    </source>
</reference>
<dbReference type="InterPro" id="IPR041492">
    <property type="entry name" value="HAD_2"/>
</dbReference>
<reference evidence="3" key="4">
    <citation type="submission" date="2025-09" db="UniProtKB">
        <authorList>
            <consortium name="Ensembl"/>
        </authorList>
    </citation>
    <scope>IDENTIFICATION</scope>
    <source>
        <strain evidence="3">HSOK</strain>
    </source>
</reference>
<accession>A0A3P9HRC4</accession>
<dbReference type="InterPro" id="IPR051400">
    <property type="entry name" value="HAD-like_hydrolase"/>
</dbReference>
<dbReference type="Gene3D" id="1.20.120.710">
    <property type="entry name" value="Haloacid dehalogenase hydrolase-like domain"/>
    <property type="match status" value="1"/>
</dbReference>
<dbReference type="Gene3D" id="3.40.50.1000">
    <property type="entry name" value="HAD superfamily/HAD-like"/>
    <property type="match status" value="1"/>
</dbReference>
<dbReference type="GO" id="GO:0016787">
    <property type="term" value="F:hydrolase activity"/>
    <property type="evidence" value="ECO:0007669"/>
    <property type="project" value="UniProtKB-KW"/>
</dbReference>
<keyword evidence="1" id="KW-0378">Hydrolase</keyword>
<dbReference type="PANTHER" id="PTHR46470:SF3">
    <property type="entry name" value="N-ACYLNEURAMINATE-9-PHOSPHATASE"/>
    <property type="match status" value="1"/>
</dbReference>
<evidence type="ECO:0000256" key="1">
    <source>
        <dbReference type="ARBA" id="ARBA00022801"/>
    </source>
</evidence>
<dbReference type="Ensembl" id="ENSORLT00015016848.1">
    <property type="protein sequence ID" value="ENSORLP00015010306.1"/>
    <property type="gene ID" value="ENSORLG00015011113.1"/>
</dbReference>
<evidence type="ECO:0000313" key="3">
    <source>
        <dbReference type="Ensembl" id="ENSORLP00015010306.1"/>
    </source>
</evidence>
<dbReference type="AlphaFoldDB" id="A0A3P9HRC4"/>
<protein>
    <submittedName>
        <fullName evidence="3">N-acetylneuraminic acid phosphatase</fullName>
    </submittedName>
</protein>
<proteinExistence type="predicted"/>
<evidence type="ECO:0000313" key="4">
    <source>
        <dbReference type="Proteomes" id="UP000265200"/>
    </source>
</evidence>
<dbReference type="Pfam" id="PF13419">
    <property type="entry name" value="HAD_2"/>
    <property type="match status" value="1"/>
</dbReference>
<dbReference type="InterPro" id="IPR036412">
    <property type="entry name" value="HAD-like_sf"/>
</dbReference>
<dbReference type="PANTHER" id="PTHR46470">
    <property type="entry name" value="N-ACYLNEURAMINATE-9-PHOSPHATASE"/>
    <property type="match status" value="1"/>
</dbReference>
<organism evidence="3 4">
    <name type="scientific">Oryzias latipes</name>
    <name type="common">Japanese rice fish</name>
    <name type="synonym">Japanese killifish</name>
    <dbReference type="NCBI Taxonomy" id="8090"/>
    <lineage>
        <taxon>Eukaryota</taxon>
        <taxon>Metazoa</taxon>
        <taxon>Chordata</taxon>
        <taxon>Craniata</taxon>
        <taxon>Vertebrata</taxon>
        <taxon>Euteleostomi</taxon>
        <taxon>Actinopterygii</taxon>
        <taxon>Neopterygii</taxon>
        <taxon>Teleostei</taxon>
        <taxon>Neoteleostei</taxon>
        <taxon>Acanthomorphata</taxon>
        <taxon>Ovalentaria</taxon>
        <taxon>Atherinomorphae</taxon>
        <taxon>Beloniformes</taxon>
        <taxon>Adrianichthyidae</taxon>
        <taxon>Oryziinae</taxon>
        <taxon>Oryzias</taxon>
    </lineage>
</organism>
<sequence>MAGQTVGAILFDLDNTLIETTKAGGVAIQKTSELLRTALGLNDATISSICNKFKQKLLQENFDPLSVRSLDDTRVRHWEESIEETLGSLPRCSLGAECYYLWKKSRLDALSLSPEVRDLLRRLRCRYKLLLLTNGEARSQQEKVDAVQCQEFFDAIVIGGGARGAETLRLHLHAVFQQARRGGAGVRDGGGLSGHGHSGGA</sequence>
<dbReference type="SUPFAM" id="SSF56784">
    <property type="entry name" value="HAD-like"/>
    <property type="match status" value="1"/>
</dbReference>
<name>A0A3P9HRC4_ORYLA</name>
<dbReference type="InterPro" id="IPR023214">
    <property type="entry name" value="HAD_sf"/>
</dbReference>
<evidence type="ECO:0000256" key="2">
    <source>
        <dbReference type="ARBA" id="ARBA00022842"/>
    </source>
</evidence>
<dbReference type="Proteomes" id="UP000265200">
    <property type="component" value="Chromosome 15"/>
</dbReference>
<reference evidence="3" key="3">
    <citation type="submission" date="2025-08" db="UniProtKB">
        <authorList>
            <consortium name="Ensembl"/>
        </authorList>
    </citation>
    <scope>IDENTIFICATION</scope>
    <source>
        <strain evidence="3">HSOK</strain>
    </source>
</reference>